<feature type="transmembrane region" description="Helical" evidence="1">
    <location>
        <begin position="6"/>
        <end position="28"/>
    </location>
</feature>
<feature type="transmembrane region" description="Helical" evidence="1">
    <location>
        <begin position="49"/>
        <end position="67"/>
    </location>
</feature>
<feature type="transmembrane region" description="Helical" evidence="1">
    <location>
        <begin position="73"/>
        <end position="91"/>
    </location>
</feature>
<dbReference type="AlphaFoldDB" id="A0A1W6JZ90"/>
<keyword evidence="1" id="KW-0812">Transmembrane</keyword>
<dbReference type="KEGG" id="aman:B6F84_05555"/>
<organism evidence="2 3">
    <name type="scientific">Acidianus manzaensis</name>
    <dbReference type="NCBI Taxonomy" id="282676"/>
    <lineage>
        <taxon>Archaea</taxon>
        <taxon>Thermoproteota</taxon>
        <taxon>Thermoprotei</taxon>
        <taxon>Sulfolobales</taxon>
        <taxon>Sulfolobaceae</taxon>
        <taxon>Acidianus</taxon>
    </lineage>
</organism>
<evidence type="ECO:0000256" key="1">
    <source>
        <dbReference type="SAM" id="Phobius"/>
    </source>
</evidence>
<dbReference type="EMBL" id="CP020477">
    <property type="protein sequence ID" value="ARM75552.1"/>
    <property type="molecule type" value="Genomic_DNA"/>
</dbReference>
<reference evidence="2 3" key="1">
    <citation type="submission" date="2017-03" db="EMBL/GenBank/DDBJ databases">
        <title>Sulfur activation and transportation mechanism of thermophilic Archaea Acidianus manzaensis YN-25.</title>
        <authorList>
            <person name="Ma Y."/>
            <person name="Yang Y."/>
            <person name="Xia J."/>
        </authorList>
    </citation>
    <scope>NUCLEOTIDE SEQUENCE [LARGE SCALE GENOMIC DNA]</scope>
    <source>
        <strain evidence="2 3">YN-25</strain>
    </source>
</reference>
<dbReference type="RefSeq" id="WP_148691322.1">
    <property type="nucleotide sequence ID" value="NZ_CP020477.1"/>
</dbReference>
<proteinExistence type="predicted"/>
<dbReference type="Proteomes" id="UP000193404">
    <property type="component" value="Chromosome"/>
</dbReference>
<dbReference type="STRING" id="282676.B6F84_05555"/>
<gene>
    <name evidence="2" type="ORF">B6F84_05555</name>
</gene>
<keyword evidence="1" id="KW-0472">Membrane</keyword>
<evidence type="ECO:0000313" key="3">
    <source>
        <dbReference type="Proteomes" id="UP000193404"/>
    </source>
</evidence>
<dbReference type="GeneID" id="41590365"/>
<sequence>MLEVYAVFGLLAFSLTLAGIMTLVMLGVAENDIVDSLNIDFISRIELRLIFILTLYSIFAGVLEAFVLNPFGIVLSLESIPYLIVIFAGKIR</sequence>
<evidence type="ECO:0000313" key="2">
    <source>
        <dbReference type="EMBL" id="ARM75552.1"/>
    </source>
</evidence>
<dbReference type="OrthoDB" id="41466at2157"/>
<keyword evidence="3" id="KW-1185">Reference proteome</keyword>
<accession>A0A1W6JZ90</accession>
<keyword evidence="1" id="KW-1133">Transmembrane helix</keyword>
<protein>
    <submittedName>
        <fullName evidence="2">Uncharacterized protein</fullName>
    </submittedName>
</protein>
<name>A0A1W6JZ90_9CREN</name>